<proteinExistence type="predicted"/>
<evidence type="ECO:0000313" key="2">
    <source>
        <dbReference type="EMBL" id="UMM32898.1"/>
    </source>
</evidence>
<evidence type="ECO:0000256" key="1">
    <source>
        <dbReference type="SAM" id="Phobius"/>
    </source>
</evidence>
<keyword evidence="1" id="KW-0472">Membrane</keyword>
<keyword evidence="1" id="KW-1133">Transmembrane helix</keyword>
<name>A0AAE9F2M1_CAEBR</name>
<organism evidence="2 3">
    <name type="scientific">Caenorhabditis briggsae</name>
    <dbReference type="NCBI Taxonomy" id="6238"/>
    <lineage>
        <taxon>Eukaryota</taxon>
        <taxon>Metazoa</taxon>
        <taxon>Ecdysozoa</taxon>
        <taxon>Nematoda</taxon>
        <taxon>Chromadorea</taxon>
        <taxon>Rhabditida</taxon>
        <taxon>Rhabditina</taxon>
        <taxon>Rhabditomorpha</taxon>
        <taxon>Rhabditoidea</taxon>
        <taxon>Rhabditidae</taxon>
        <taxon>Peloderinae</taxon>
        <taxon>Caenorhabditis</taxon>
    </lineage>
</organism>
<keyword evidence="3" id="KW-1185">Reference proteome</keyword>
<dbReference type="EMBL" id="CP092624">
    <property type="protein sequence ID" value="UMM32898.1"/>
    <property type="molecule type" value="Genomic_DNA"/>
</dbReference>
<evidence type="ECO:0000313" key="3">
    <source>
        <dbReference type="Proteomes" id="UP000829354"/>
    </source>
</evidence>
<feature type="transmembrane region" description="Helical" evidence="1">
    <location>
        <begin position="57"/>
        <end position="80"/>
    </location>
</feature>
<reference evidence="2 3" key="1">
    <citation type="submission" date="2022-04" db="EMBL/GenBank/DDBJ databases">
        <title>Chromosome-level reference genomes for two strains of Caenorhabditis briggsae: an improved platform for comparative genomics.</title>
        <authorList>
            <person name="Stevens L."/>
            <person name="Andersen E."/>
        </authorList>
    </citation>
    <scope>NUCLEOTIDE SEQUENCE [LARGE SCALE GENOMIC DNA]</scope>
    <source>
        <strain evidence="2">VX34</strain>
        <tissue evidence="2">Whole-organism</tissue>
    </source>
</reference>
<keyword evidence="1" id="KW-0812">Transmembrane</keyword>
<sequence>MTFEQERILNFLRTAKNSKKREHVGHCKLSSIFALSHPMSQNMINIRRIEGIPYASWIAASLDLGTFSVPIFVVVLFFFVCQYRKNILYIEKCAVYTNRGARFSEDFAIPQIIISPGRRQPEFHDSARASPIPFLKDVTPIDASRLSPPPFQRT</sequence>
<gene>
    <name evidence="2" type="ORF">L5515_006558</name>
</gene>
<dbReference type="Proteomes" id="UP000829354">
    <property type="component" value="Chromosome V"/>
</dbReference>
<protein>
    <submittedName>
        <fullName evidence="2">Uncharacterized protein</fullName>
    </submittedName>
</protein>
<dbReference type="AlphaFoldDB" id="A0AAE9F2M1"/>
<accession>A0AAE9F2M1</accession>